<dbReference type="InterPro" id="IPR050696">
    <property type="entry name" value="FtsA/MreB"/>
</dbReference>
<feature type="domain" description="SHS2" evidence="1">
    <location>
        <begin position="5"/>
        <end position="203"/>
    </location>
</feature>
<protein>
    <submittedName>
        <fullName evidence="2">Cell division protein FtsA</fullName>
    </submittedName>
</protein>
<keyword evidence="2" id="KW-0131">Cell cycle</keyword>
<dbReference type="CDD" id="cd24004">
    <property type="entry name" value="ASKHA_NBD_PilM-like"/>
    <property type="match status" value="1"/>
</dbReference>
<reference evidence="3" key="1">
    <citation type="submission" date="2016-11" db="EMBL/GenBank/DDBJ databases">
        <authorList>
            <person name="Varghese N."/>
            <person name="Submissions S."/>
        </authorList>
    </citation>
    <scope>NUCLEOTIDE SEQUENCE [LARGE SCALE GENOMIC DNA]</scope>
    <source>
        <strain evidence="3">DSM 18802</strain>
    </source>
</reference>
<sequence>MSGEVFALDIGTRTIVGVVLCKSGREFLIKDWEILEHETRAMYDGQVHDVELVADGVRRLKENLEGRLGYELKKAAVAAAGRSLVTIETRVEKRLLPYREIERDDIRNLTVEALEKAIESISGKSAKEGFIDYHCVGYSVVRWYLEGNPIENLLGQKGRSATIDIVATFLPRSVVEGLISVLKRCDLELENITLEPIAASSIAVPPSMRKLNIALVDIGAGTSDIAISKDGSIIAYGMVPTAGDEITEKICEAFLLDFQEGERVKRKLLDSTFVEFTDVLGIERRVETRQVMEAIKEAVWDLSAQIAGKILELNGKPPAAVICIGGGSLLPGLPEAIAANLEIPKERVGVKNLESTNFIKGGKVGLSGPFAITPVGIGVNAIEGTTLSFIKVWVNGEMVHVLGKDEPTVFQVLVQAGYPSSRILGLPGPALTFELNGKLKVVPGKLGVPAVITVDGRTASLDDRVKDGARIQIEEAKPGAPGRAWIRDFIKDEDKVFIFVNGRKISVEPHAFINGESASYDDEIPPDSSVEIKKPDLIVNDIFNIIDFDLGGFRGYLDIKVNGMPATLTTALESGDSVELSWKNIHG</sequence>
<dbReference type="SMART" id="SM00842">
    <property type="entry name" value="FtsA"/>
    <property type="match status" value="1"/>
</dbReference>
<accession>A0A1M7KAJ5</accession>
<dbReference type="PANTHER" id="PTHR32432:SF3">
    <property type="entry name" value="ETHANOLAMINE UTILIZATION PROTEIN EUTJ"/>
    <property type="match status" value="1"/>
</dbReference>
<dbReference type="Proteomes" id="UP000184375">
    <property type="component" value="Unassembled WGS sequence"/>
</dbReference>
<dbReference type="InterPro" id="IPR043129">
    <property type="entry name" value="ATPase_NBD"/>
</dbReference>
<dbReference type="Gene3D" id="3.30.420.40">
    <property type="match status" value="2"/>
</dbReference>
<keyword evidence="2" id="KW-0132">Cell division</keyword>
<evidence type="ECO:0000313" key="2">
    <source>
        <dbReference type="EMBL" id="SHM62286.1"/>
    </source>
</evidence>
<dbReference type="OrthoDB" id="9768127at2"/>
<dbReference type="EMBL" id="FRCR01000008">
    <property type="protein sequence ID" value="SHM62286.1"/>
    <property type="molecule type" value="Genomic_DNA"/>
</dbReference>
<dbReference type="Pfam" id="PF14450">
    <property type="entry name" value="FtsA"/>
    <property type="match status" value="1"/>
</dbReference>
<evidence type="ECO:0000313" key="3">
    <source>
        <dbReference type="Proteomes" id="UP000184375"/>
    </source>
</evidence>
<gene>
    <name evidence="2" type="ORF">SAMN05660826_01490</name>
</gene>
<dbReference type="InterPro" id="IPR003494">
    <property type="entry name" value="SHS2_FtsA"/>
</dbReference>
<name>A0A1M7KAJ5_9FIRM</name>
<dbReference type="PANTHER" id="PTHR32432">
    <property type="entry name" value="CELL DIVISION PROTEIN FTSA-RELATED"/>
    <property type="match status" value="1"/>
</dbReference>
<dbReference type="GO" id="GO:0051301">
    <property type="term" value="P:cell division"/>
    <property type="evidence" value="ECO:0007669"/>
    <property type="project" value="UniProtKB-KW"/>
</dbReference>
<dbReference type="STRING" id="447595.SAMN05660826_01490"/>
<dbReference type="SUPFAM" id="SSF53067">
    <property type="entry name" value="Actin-like ATPase domain"/>
    <property type="match status" value="2"/>
</dbReference>
<dbReference type="AlphaFoldDB" id="A0A1M7KAJ5"/>
<keyword evidence="3" id="KW-1185">Reference proteome</keyword>
<dbReference type="RefSeq" id="WP_073256895.1">
    <property type="nucleotide sequence ID" value="NZ_FRCR01000008.1"/>
</dbReference>
<evidence type="ECO:0000259" key="1">
    <source>
        <dbReference type="SMART" id="SM00842"/>
    </source>
</evidence>
<proteinExistence type="predicted"/>
<organism evidence="2 3">
    <name type="scientific">Caldanaerovirga acetigignens</name>
    <dbReference type="NCBI Taxonomy" id="447595"/>
    <lineage>
        <taxon>Bacteria</taxon>
        <taxon>Bacillati</taxon>
        <taxon>Bacillota</taxon>
        <taxon>Clostridia</taxon>
        <taxon>Thermosediminibacterales</taxon>
        <taxon>Thermosediminibacteraceae</taxon>
        <taxon>Caldanaerovirga</taxon>
    </lineage>
</organism>